<accession>H2B1S5</accession>
<feature type="compositionally biased region" description="Acidic residues" evidence="1">
    <location>
        <begin position="280"/>
        <end position="319"/>
    </location>
</feature>
<feature type="region of interest" description="Disordered" evidence="1">
    <location>
        <begin position="1"/>
        <end position="30"/>
    </location>
</feature>
<dbReference type="EMBL" id="HE650831">
    <property type="protein sequence ID" value="CCF60575.1"/>
    <property type="molecule type" value="Genomic_DNA"/>
</dbReference>
<gene>
    <name evidence="2" type="primary">KAFR0K02210</name>
    <name evidence="2" type="ORF">KAFR_0K02210</name>
</gene>
<feature type="compositionally biased region" description="Basic residues" evidence="1">
    <location>
        <begin position="239"/>
        <end position="249"/>
    </location>
</feature>
<feature type="region of interest" description="Disordered" evidence="1">
    <location>
        <begin position="213"/>
        <end position="334"/>
    </location>
</feature>
<dbReference type="GO" id="GO:0032298">
    <property type="term" value="P:positive regulation of DNA-templated DNA replication initiation"/>
    <property type="evidence" value="ECO:0007669"/>
    <property type="project" value="EnsemblFungi"/>
</dbReference>
<feature type="compositionally biased region" description="Low complexity" evidence="1">
    <location>
        <begin position="215"/>
        <end position="232"/>
    </location>
</feature>
<proteinExistence type="predicted"/>
<feature type="compositionally biased region" description="Low complexity" evidence="1">
    <location>
        <begin position="445"/>
        <end position="458"/>
    </location>
</feature>
<dbReference type="GO" id="GO:0110029">
    <property type="term" value="P:negative regulation of meiosis I"/>
    <property type="evidence" value="ECO:0007669"/>
    <property type="project" value="EnsemblFungi"/>
</dbReference>
<evidence type="ECO:0000313" key="2">
    <source>
        <dbReference type="EMBL" id="CCF60575.1"/>
    </source>
</evidence>
<feature type="compositionally biased region" description="Low complexity" evidence="1">
    <location>
        <begin position="557"/>
        <end position="575"/>
    </location>
</feature>
<feature type="compositionally biased region" description="Polar residues" evidence="1">
    <location>
        <begin position="486"/>
        <end position="502"/>
    </location>
</feature>
<reference evidence="2 3" key="1">
    <citation type="journal article" date="2011" name="Proc. Natl. Acad. Sci. U.S.A.">
        <title>Evolutionary erosion of yeast sex chromosomes by mating-type switching accidents.</title>
        <authorList>
            <person name="Gordon J.L."/>
            <person name="Armisen D."/>
            <person name="Proux-Wera E."/>
            <person name="Oheigeartaigh S.S."/>
            <person name="Byrne K.P."/>
            <person name="Wolfe K.H."/>
        </authorList>
    </citation>
    <scope>NUCLEOTIDE SEQUENCE [LARGE SCALE GENOMIC DNA]</scope>
    <source>
        <strain evidence="3">ATCC 22294 / BCRC 22015 / CBS 2517 / CECT 1963 / NBRC 1671 / NRRL Y-8276</strain>
    </source>
</reference>
<dbReference type="HOGENOM" id="CLU_012589_0_0_1"/>
<dbReference type="InParanoid" id="H2B1S5"/>
<feature type="compositionally biased region" description="Polar residues" evidence="1">
    <location>
        <begin position="655"/>
        <end position="671"/>
    </location>
</feature>
<dbReference type="STRING" id="1071382.H2B1S5"/>
<feature type="compositionally biased region" description="Low complexity" evidence="1">
    <location>
        <begin position="170"/>
        <end position="188"/>
    </location>
</feature>
<feature type="region of interest" description="Disordered" evidence="1">
    <location>
        <begin position="486"/>
        <end position="518"/>
    </location>
</feature>
<dbReference type="OrthoDB" id="4067996at2759"/>
<dbReference type="GO" id="GO:0000278">
    <property type="term" value="P:mitotic cell cycle"/>
    <property type="evidence" value="ECO:0007669"/>
    <property type="project" value="EnsemblFungi"/>
</dbReference>
<dbReference type="FunCoup" id="H2B1S5">
    <property type="interactions" value="891"/>
</dbReference>
<dbReference type="GeneID" id="13886764"/>
<dbReference type="GO" id="GO:0003688">
    <property type="term" value="F:DNA replication origin binding"/>
    <property type="evidence" value="ECO:0007669"/>
    <property type="project" value="EnsemblFungi"/>
</dbReference>
<dbReference type="GO" id="GO:0000978">
    <property type="term" value="F:RNA polymerase II cis-regulatory region sequence-specific DNA binding"/>
    <property type="evidence" value="ECO:0007669"/>
    <property type="project" value="EnsemblFungi"/>
</dbReference>
<feature type="region of interest" description="Disordered" evidence="1">
    <location>
        <begin position="136"/>
        <end position="192"/>
    </location>
</feature>
<feature type="compositionally biased region" description="Basic and acidic residues" evidence="1">
    <location>
        <begin position="250"/>
        <end position="260"/>
    </location>
</feature>
<dbReference type="eggNOG" id="ENOG502QTPX">
    <property type="taxonomic scope" value="Eukaryota"/>
</dbReference>
<evidence type="ECO:0000313" key="3">
    <source>
        <dbReference type="Proteomes" id="UP000005220"/>
    </source>
</evidence>
<protein>
    <submittedName>
        <fullName evidence="2">Uncharacterized protein</fullName>
    </submittedName>
</protein>
<dbReference type="Proteomes" id="UP000005220">
    <property type="component" value="Chromosome 11"/>
</dbReference>
<evidence type="ECO:0000256" key="1">
    <source>
        <dbReference type="SAM" id="MobiDB-lite"/>
    </source>
</evidence>
<organism evidence="2 3">
    <name type="scientific">Kazachstania africana (strain ATCC 22294 / BCRC 22015 / CBS 2517 / CECT 1963 / NBRC 1671 / NRRL Y-8276)</name>
    <name type="common">Yeast</name>
    <name type="synonym">Kluyveromyces africanus</name>
    <dbReference type="NCBI Taxonomy" id="1071382"/>
    <lineage>
        <taxon>Eukaryota</taxon>
        <taxon>Fungi</taxon>
        <taxon>Dikarya</taxon>
        <taxon>Ascomycota</taxon>
        <taxon>Saccharomycotina</taxon>
        <taxon>Saccharomycetes</taxon>
        <taxon>Saccharomycetales</taxon>
        <taxon>Saccharomycetaceae</taxon>
        <taxon>Kazachstania</taxon>
    </lineage>
</organism>
<dbReference type="GO" id="GO:0010944">
    <property type="term" value="P:negative regulation of transcription by competitive promoter binding"/>
    <property type="evidence" value="ECO:0007669"/>
    <property type="project" value="EnsemblFungi"/>
</dbReference>
<dbReference type="KEGG" id="kaf:KAFR_0K02210"/>
<feature type="region of interest" description="Disordered" evidence="1">
    <location>
        <begin position="437"/>
        <end position="458"/>
    </location>
</feature>
<dbReference type="AlphaFoldDB" id="H2B1S5"/>
<sequence length="892" mass="101765">MDPSEQSIVETTAVQELVTPQTAKEDPLMPDPVTTHQVDDDVPSVNLSDLQKDLSKINSDYTELQSLILSKDSITTHSIENLFDSLKIISHNQSVLENKLEDALKNQMNTDLLVNNINDRLNTISTALLKNKNSHTLSDHTFDLPTSSSSSNRRGPGRPRKENFFSATGNNIINSNNSNHNSNNNNNIQPLKVSLPTGSVQISKSKRYFVDPLTNVKSNSPSSVDSSVVPSSAGNPATSKKRRGRPPKKRTVDTVIKKFSEEDEHDSQEHLHSSPSRLEDESDNNAVDDEVSETEEEAEDDEEEDGAEEFDEDYNEEGDDTKTDGSRRRRRRRRSNWDKNGREFVITTKETSPGGTAHLNKQQRELDKLRDPREKMLVSMKYNDRDKTKSFMESNRKLLMAMKEDERRRRMTSMVYDNFHNQDEVGQMRTLDLNTADSQTDLTPSSTNQQQNQTTDSNGIMAESTINQTNIPLNSTTHKKVGLSAILNSDDSGPTSSNQNTTPKKRLRSELSSNPMDDDLMRAKTKEEQYEELHPLLGPKSEPSDNLGRQLRKKRLLSSSSTTTTALTPTATSALVPTGTASSPPPSRKSSELTLSKDVKPTEYKTYIFGSPIELLCKGGFFYNRDEPNIPITTGTYLDFKFKAKEEELLESNRSRLQQNKTSDNDDTVNSNFFGLGDKKKPYAHISNPNSNLNKHERNNAHYLKQDIAEETALTCRILRKTILTEKYVNSLEYFLMEFEWENKLVELGLKLRESKRTWQRRKALFTLFEFWRDQSREKRGFKNFTILHSVKEMENYRIFINRSVSWFYNHITLLKMILYDLCDNIDSQWREWMFPRDSTLPYLGQESEDGASVSEDNINEAIDNMLMFDFLDNGSLNNQIKSSKVVVPMNL</sequence>
<feature type="region of interest" description="Disordered" evidence="1">
    <location>
        <begin position="651"/>
        <end position="671"/>
    </location>
</feature>
<name>H2B1S5_KAZAF</name>
<dbReference type="RefSeq" id="XP_003959710.1">
    <property type="nucleotide sequence ID" value="XM_003959661.1"/>
</dbReference>
<dbReference type="GO" id="GO:0030466">
    <property type="term" value="P:silent mating-type cassette heterochromatin formation"/>
    <property type="evidence" value="ECO:0007669"/>
    <property type="project" value="EnsemblFungi"/>
</dbReference>
<feature type="compositionally biased region" description="Polar residues" evidence="1">
    <location>
        <begin position="1"/>
        <end position="22"/>
    </location>
</feature>
<dbReference type="GO" id="GO:0001227">
    <property type="term" value="F:DNA-binding transcription repressor activity, RNA polymerase II-specific"/>
    <property type="evidence" value="ECO:0007669"/>
    <property type="project" value="EnsemblFungi"/>
</dbReference>
<dbReference type="GO" id="GO:0000118">
    <property type="term" value="C:histone deacetylase complex"/>
    <property type="evidence" value="ECO:0007669"/>
    <property type="project" value="EnsemblFungi"/>
</dbReference>
<keyword evidence="3" id="KW-1185">Reference proteome</keyword>
<feature type="region of interest" description="Disordered" evidence="1">
    <location>
        <begin position="533"/>
        <end position="596"/>
    </location>
</feature>